<evidence type="ECO:0000256" key="3">
    <source>
        <dbReference type="ARBA" id="ARBA00022833"/>
    </source>
</evidence>
<gene>
    <name evidence="8" type="ORF">DEO72_LG8g512</name>
</gene>
<keyword evidence="6" id="KW-0812">Transmembrane</keyword>
<keyword evidence="2 4" id="KW-0863">Zinc-finger</keyword>
<feature type="compositionally biased region" description="Low complexity" evidence="5">
    <location>
        <begin position="131"/>
        <end position="147"/>
    </location>
</feature>
<dbReference type="EMBL" id="CP039352">
    <property type="protein sequence ID" value="QCE02500.1"/>
    <property type="molecule type" value="Genomic_DNA"/>
</dbReference>
<keyword evidence="3" id="KW-0862">Zinc</keyword>
<dbReference type="InterPro" id="IPR010666">
    <property type="entry name" value="Znf_GRF"/>
</dbReference>
<dbReference type="AlphaFoldDB" id="A0A4D6MLP7"/>
<evidence type="ECO:0000256" key="4">
    <source>
        <dbReference type="PROSITE-ProRule" id="PRU01343"/>
    </source>
</evidence>
<protein>
    <recommendedName>
        <fullName evidence="7">GRF-type domain-containing protein</fullName>
    </recommendedName>
</protein>
<reference evidence="8 9" key="1">
    <citation type="submission" date="2019-04" db="EMBL/GenBank/DDBJ databases">
        <title>An improved genome assembly and genetic linkage map for asparagus bean, Vigna unguiculata ssp. sesquipedialis.</title>
        <authorList>
            <person name="Xia Q."/>
            <person name="Zhang R."/>
            <person name="Dong Y."/>
        </authorList>
    </citation>
    <scope>NUCLEOTIDE SEQUENCE [LARGE SCALE GENOMIC DNA]</scope>
    <source>
        <tissue evidence="8">Leaf</tissue>
    </source>
</reference>
<evidence type="ECO:0000313" key="8">
    <source>
        <dbReference type="EMBL" id="QCE02500.1"/>
    </source>
</evidence>
<feature type="region of interest" description="Disordered" evidence="5">
    <location>
        <begin position="111"/>
        <end position="147"/>
    </location>
</feature>
<name>A0A4D6MLP7_VIGUN</name>
<keyword evidence="6" id="KW-1133">Transmembrane helix</keyword>
<dbReference type="GO" id="GO:0008270">
    <property type="term" value="F:zinc ion binding"/>
    <property type="evidence" value="ECO:0007669"/>
    <property type="project" value="UniProtKB-KW"/>
</dbReference>
<feature type="domain" description="GRF-type" evidence="7">
    <location>
        <begin position="356"/>
        <end position="402"/>
    </location>
</feature>
<sequence length="457" mass="49816">MLRKTEAYNGAVAFLLLESSFRPRFSKYPKPKRGIGPGSLKTGAKGGYRPRSNRTRSQKVAGSQGYRLQSKETRCQKRVNGFGSSNNRSHTLYLGFKIHKPFFPPAPPAPLSLCEHEPPPQSSTRCHRRPSPAAASPPSSTPATPSFLSSRNSFLSLFPQLLPPSLPATEPRRVWRRTERRGRRWALSRCSGASRWCSGAAAVERANQLWAHGGDGAHGGGGVGEAEAACVKSIAKPATTSTRSVILKPANQKTKSVNIVATPADCAAEPPLTQWLRFTVETRTGAEYQKQPGPKALPALVIVSVWNRDVTSPEYLVINVVGHSFSSCSCNSWGTQNPRLSNHGGGVLSHGGAPICNCGEVAVLRTTRSTKNGGKQFWGCPNYKRGSEAFIGCNYFKWCSEDAANERDNTIIRQRRKIFILEKELKGSRIFVNVLLGIVGLLVVVNIIVLSRLMKSV</sequence>
<feature type="transmembrane region" description="Helical" evidence="6">
    <location>
        <begin position="430"/>
        <end position="450"/>
    </location>
</feature>
<dbReference type="PROSITE" id="PS51999">
    <property type="entry name" value="ZF_GRF"/>
    <property type="match status" value="1"/>
</dbReference>
<organism evidence="8 9">
    <name type="scientific">Vigna unguiculata</name>
    <name type="common">Cowpea</name>
    <dbReference type="NCBI Taxonomy" id="3917"/>
    <lineage>
        <taxon>Eukaryota</taxon>
        <taxon>Viridiplantae</taxon>
        <taxon>Streptophyta</taxon>
        <taxon>Embryophyta</taxon>
        <taxon>Tracheophyta</taxon>
        <taxon>Spermatophyta</taxon>
        <taxon>Magnoliopsida</taxon>
        <taxon>eudicotyledons</taxon>
        <taxon>Gunneridae</taxon>
        <taxon>Pentapetalae</taxon>
        <taxon>rosids</taxon>
        <taxon>fabids</taxon>
        <taxon>Fabales</taxon>
        <taxon>Fabaceae</taxon>
        <taxon>Papilionoideae</taxon>
        <taxon>50 kb inversion clade</taxon>
        <taxon>NPAAA clade</taxon>
        <taxon>indigoferoid/millettioid clade</taxon>
        <taxon>Phaseoleae</taxon>
        <taxon>Vigna</taxon>
    </lineage>
</organism>
<keyword evidence="9" id="KW-1185">Reference proteome</keyword>
<keyword evidence="6" id="KW-0472">Membrane</keyword>
<evidence type="ECO:0000259" key="7">
    <source>
        <dbReference type="PROSITE" id="PS51999"/>
    </source>
</evidence>
<dbReference type="Proteomes" id="UP000501690">
    <property type="component" value="Linkage Group LG8"/>
</dbReference>
<evidence type="ECO:0000313" key="9">
    <source>
        <dbReference type="Proteomes" id="UP000501690"/>
    </source>
</evidence>
<evidence type="ECO:0000256" key="2">
    <source>
        <dbReference type="ARBA" id="ARBA00022771"/>
    </source>
</evidence>
<accession>A0A4D6MLP7</accession>
<evidence type="ECO:0000256" key="5">
    <source>
        <dbReference type="SAM" id="MobiDB-lite"/>
    </source>
</evidence>
<dbReference type="PANTHER" id="PTHR33248">
    <property type="entry name" value="ZINC ION-BINDING PROTEIN"/>
    <property type="match status" value="1"/>
</dbReference>
<evidence type="ECO:0000256" key="6">
    <source>
        <dbReference type="SAM" id="Phobius"/>
    </source>
</evidence>
<keyword evidence="1" id="KW-0479">Metal-binding</keyword>
<feature type="region of interest" description="Disordered" evidence="5">
    <location>
        <begin position="27"/>
        <end position="70"/>
    </location>
</feature>
<evidence type="ECO:0000256" key="1">
    <source>
        <dbReference type="ARBA" id="ARBA00022723"/>
    </source>
</evidence>
<proteinExistence type="predicted"/>
<dbReference type="Pfam" id="PF06839">
    <property type="entry name" value="Zn_ribbon_GRF"/>
    <property type="match status" value="1"/>
</dbReference>